<dbReference type="PANTHER" id="PTHR11922:SF2">
    <property type="entry name" value="GMP SYNTHASE [GLUTAMINE-HYDROLYZING]"/>
    <property type="match status" value="1"/>
</dbReference>
<dbReference type="Gene3D" id="3.30.300.10">
    <property type="match status" value="1"/>
</dbReference>
<dbReference type="FunFam" id="3.40.50.880:FF:000001">
    <property type="entry name" value="GMP synthase [glutamine-hydrolyzing]"/>
    <property type="match status" value="1"/>
</dbReference>
<dbReference type="SUPFAM" id="SSF54810">
    <property type="entry name" value="GMP synthetase C-terminal dimerisation domain"/>
    <property type="match status" value="1"/>
</dbReference>
<evidence type="ECO:0000256" key="4">
    <source>
        <dbReference type="ARBA" id="ARBA00022741"/>
    </source>
</evidence>
<keyword evidence="7" id="KW-0067">ATP-binding</keyword>
<dbReference type="Pfam" id="PF02540">
    <property type="entry name" value="NAD_synthase"/>
    <property type="match status" value="1"/>
</dbReference>
<dbReference type="InterPro" id="IPR001674">
    <property type="entry name" value="GMP_synth_C"/>
</dbReference>
<dbReference type="FunFam" id="3.40.50.620:FF:000001">
    <property type="entry name" value="GMP synthase [glutamine-hydrolyzing]"/>
    <property type="match status" value="1"/>
</dbReference>
<dbReference type="GO" id="GO:0005524">
    <property type="term" value="F:ATP binding"/>
    <property type="evidence" value="ECO:0007669"/>
    <property type="project" value="UniProtKB-KW"/>
</dbReference>
<dbReference type="InterPro" id="IPR022955">
    <property type="entry name" value="GMP_synthase"/>
</dbReference>
<evidence type="ECO:0000313" key="10">
    <source>
        <dbReference type="EMBL" id="CUV08972.1"/>
    </source>
</evidence>
<dbReference type="InterPro" id="IPR014729">
    <property type="entry name" value="Rossmann-like_a/b/a_fold"/>
</dbReference>
<evidence type="ECO:0000256" key="2">
    <source>
        <dbReference type="ARBA" id="ARBA00012746"/>
    </source>
</evidence>
<dbReference type="CDD" id="cd01742">
    <property type="entry name" value="GATase1_GMP_Synthase"/>
    <property type="match status" value="1"/>
</dbReference>
<keyword evidence="3 10" id="KW-0436">Ligase</keyword>
<dbReference type="PANTHER" id="PTHR11922">
    <property type="entry name" value="GMP SYNTHASE-RELATED"/>
    <property type="match status" value="1"/>
</dbReference>
<evidence type="ECO:0000256" key="7">
    <source>
        <dbReference type="ARBA" id="ARBA00022840"/>
    </source>
</evidence>
<dbReference type="InterPro" id="IPR022310">
    <property type="entry name" value="NAD/GMP_synthase"/>
</dbReference>
<evidence type="ECO:0000256" key="1">
    <source>
        <dbReference type="ARBA" id="ARBA00005153"/>
    </source>
</evidence>
<dbReference type="PROSITE" id="PS51553">
    <property type="entry name" value="GMPS_ATP_PPASE"/>
    <property type="match status" value="1"/>
</dbReference>
<gene>
    <name evidence="10" type="ORF">MGWOODY_Mmi2588</name>
</gene>
<reference evidence="10" key="1">
    <citation type="submission" date="2015-10" db="EMBL/GenBank/DDBJ databases">
        <authorList>
            <person name="Gilbert D.G."/>
        </authorList>
    </citation>
    <scope>NUCLEOTIDE SEQUENCE</scope>
</reference>
<dbReference type="Gene3D" id="3.40.50.620">
    <property type="entry name" value="HUPs"/>
    <property type="match status" value="1"/>
</dbReference>
<accession>A0A160VF86</accession>
<dbReference type="FunFam" id="3.30.300.10:FF:000002">
    <property type="entry name" value="GMP synthase [glutamine-hydrolyzing]"/>
    <property type="match status" value="1"/>
</dbReference>
<dbReference type="PROSITE" id="PS51273">
    <property type="entry name" value="GATASE_TYPE_1"/>
    <property type="match status" value="1"/>
</dbReference>
<dbReference type="InterPro" id="IPR025777">
    <property type="entry name" value="GMPS_ATP_PPase_dom"/>
</dbReference>
<evidence type="ECO:0000256" key="6">
    <source>
        <dbReference type="ARBA" id="ARBA00022755"/>
    </source>
</evidence>
<evidence type="ECO:0000256" key="5">
    <source>
        <dbReference type="ARBA" id="ARBA00022749"/>
    </source>
</evidence>
<dbReference type="UniPathway" id="UPA00189">
    <property type="reaction ID" value="UER00296"/>
</dbReference>
<dbReference type="EMBL" id="FAXC01000148">
    <property type="protein sequence ID" value="CUV08972.1"/>
    <property type="molecule type" value="Genomic_DNA"/>
</dbReference>
<comment type="pathway">
    <text evidence="1">Purine metabolism; GMP biosynthesis; GMP from XMP (L-Gln route): step 1/1.</text>
</comment>
<dbReference type="NCBIfam" id="TIGR00888">
    <property type="entry name" value="guaA_Nterm"/>
    <property type="match status" value="1"/>
</dbReference>
<organism evidence="10">
    <name type="scientific">hydrothermal vent metagenome</name>
    <dbReference type="NCBI Taxonomy" id="652676"/>
    <lineage>
        <taxon>unclassified sequences</taxon>
        <taxon>metagenomes</taxon>
        <taxon>ecological metagenomes</taxon>
    </lineage>
</organism>
<proteinExistence type="inferred from homology"/>
<evidence type="ECO:0000259" key="9">
    <source>
        <dbReference type="PROSITE" id="PS51553"/>
    </source>
</evidence>
<dbReference type="InterPro" id="IPR004739">
    <property type="entry name" value="GMP_synth_GATase"/>
</dbReference>
<dbReference type="NCBIfam" id="TIGR00884">
    <property type="entry name" value="guaA_Cterm"/>
    <property type="match status" value="1"/>
</dbReference>
<keyword evidence="8" id="KW-0315">Glutamine amidotransferase</keyword>
<dbReference type="Pfam" id="PF00117">
    <property type="entry name" value="GATase"/>
    <property type="match status" value="1"/>
</dbReference>
<evidence type="ECO:0000256" key="8">
    <source>
        <dbReference type="ARBA" id="ARBA00022962"/>
    </source>
</evidence>
<dbReference type="InterPro" id="IPR017926">
    <property type="entry name" value="GATASE"/>
</dbReference>
<dbReference type="CDD" id="cd01997">
    <property type="entry name" value="GMP_synthase_C"/>
    <property type="match status" value="1"/>
</dbReference>
<feature type="domain" description="GMPS ATP-PPase" evidence="9">
    <location>
        <begin position="199"/>
        <end position="391"/>
    </location>
</feature>
<dbReference type="GO" id="GO:0003921">
    <property type="term" value="F:GMP synthase activity"/>
    <property type="evidence" value="ECO:0007669"/>
    <property type="project" value="InterPro"/>
</dbReference>
<dbReference type="Pfam" id="PF00958">
    <property type="entry name" value="GMP_synt_C"/>
    <property type="match status" value="1"/>
</dbReference>
<keyword evidence="6" id="KW-0658">Purine biosynthesis</keyword>
<dbReference type="InterPro" id="IPR029062">
    <property type="entry name" value="Class_I_gatase-like"/>
</dbReference>
<name>A0A160VF86_9ZZZZ</name>
<dbReference type="PRINTS" id="PR00096">
    <property type="entry name" value="GATASE"/>
</dbReference>
<dbReference type="HAMAP" id="MF_00344">
    <property type="entry name" value="GMP_synthase"/>
    <property type="match status" value="1"/>
</dbReference>
<sequence>MSGFKKGGVIIIDFGSQYTQLIARKIREQNVFSEILPHEASLATVMAHEPRAIVLSGGPSSVYEKSAPNYDKEILDLDLPILGICYGLHILAQHHGGCVESTGKGEYGFANISVNGGSQLLNSVSNGSRVWMSHMDRVTKIPDGWSVIAESSNNVAAAMASVDSKRLATQFHPEVSHTEYGHQILKNFLFDISKCKPDWTAGNFIQDQIDIIRNRVGNGSVLIGVSGGVDSSVVAAIMHKAIGDQAKAVLIDHGLLRKNEAAECVHALQDGLGVNIHLEDESDKFLKKLAGVTDPEKKRKIIGNQFIYSFESVASKFGDMEYLAQGTLYPDVIESGVSQGNAAHVIKSHHNVGGLPDDMEFELIEPLRKLFKDEVRDVGKELGLPDKLINRHPFPGPGLGVRIIGEITRERVAILQEADDIYIKLLHEEGLYDEIWQAFAILIPVQTVGVMGDQRTYENLLGLRAVTSTDGMTADWYRMPPEVLSKISNKIVNSVKGINRVTYDVTSKPPGTIEWE</sequence>
<evidence type="ECO:0000256" key="3">
    <source>
        <dbReference type="ARBA" id="ARBA00022598"/>
    </source>
</evidence>
<dbReference type="GO" id="GO:0005829">
    <property type="term" value="C:cytosol"/>
    <property type="evidence" value="ECO:0007669"/>
    <property type="project" value="TreeGrafter"/>
</dbReference>
<dbReference type="Gene3D" id="3.40.50.880">
    <property type="match status" value="1"/>
</dbReference>
<dbReference type="EC" id="6.3.5.2" evidence="2"/>
<dbReference type="NCBIfam" id="NF000848">
    <property type="entry name" value="PRK00074.1"/>
    <property type="match status" value="1"/>
</dbReference>
<dbReference type="AlphaFoldDB" id="A0A160VF86"/>
<keyword evidence="5" id="KW-0332">GMP biosynthesis</keyword>
<dbReference type="SUPFAM" id="SSF52402">
    <property type="entry name" value="Adenine nucleotide alpha hydrolases-like"/>
    <property type="match status" value="1"/>
</dbReference>
<protein>
    <recommendedName>
        <fullName evidence="2">GMP synthase (glutamine-hydrolyzing)</fullName>
        <ecNumber evidence="2">6.3.5.2</ecNumber>
    </recommendedName>
</protein>
<dbReference type="SUPFAM" id="SSF52317">
    <property type="entry name" value="Class I glutamine amidotransferase-like"/>
    <property type="match status" value="1"/>
</dbReference>
<keyword evidence="4" id="KW-0547">Nucleotide-binding</keyword>